<evidence type="ECO:0000256" key="3">
    <source>
        <dbReference type="ARBA" id="ARBA00022475"/>
    </source>
</evidence>
<evidence type="ECO:0000256" key="5">
    <source>
        <dbReference type="ARBA" id="ARBA00022989"/>
    </source>
</evidence>
<comment type="subcellular location">
    <subcellularLocation>
        <location evidence="1 7">Cell membrane</location>
        <topology evidence="1 7">Multi-pass membrane protein</topology>
    </subcellularLocation>
</comment>
<feature type="transmembrane region" description="Helical" evidence="7">
    <location>
        <begin position="50"/>
        <end position="69"/>
    </location>
</feature>
<evidence type="ECO:0000256" key="2">
    <source>
        <dbReference type="ARBA" id="ARBA00022448"/>
    </source>
</evidence>
<gene>
    <name evidence="10" type="ORF">JOD49_003505</name>
</gene>
<dbReference type="InterPro" id="IPR000515">
    <property type="entry name" value="MetI-like"/>
</dbReference>
<feature type="domain" description="ABC transmembrane type-1" evidence="9">
    <location>
        <begin position="111"/>
        <end position="328"/>
    </location>
</feature>
<reference evidence="10 11" key="1">
    <citation type="submission" date="2021-01" db="EMBL/GenBank/DDBJ databases">
        <title>Sequencing the genomes of 1000 actinobacteria strains.</title>
        <authorList>
            <person name="Klenk H.-P."/>
        </authorList>
    </citation>
    <scope>NUCLEOTIDE SEQUENCE [LARGE SCALE GENOMIC DNA]</scope>
    <source>
        <strain evidence="10 11">DSM 46000</strain>
    </source>
</reference>
<evidence type="ECO:0000313" key="11">
    <source>
        <dbReference type="Proteomes" id="UP000698059"/>
    </source>
</evidence>
<dbReference type="InterPro" id="IPR050809">
    <property type="entry name" value="UgpAE/MalFG_permease"/>
</dbReference>
<dbReference type="PANTHER" id="PTHR43227:SF8">
    <property type="entry name" value="DIACETYLCHITOBIOSE UPTAKE SYSTEM PERMEASE PROTEIN DASB"/>
    <property type="match status" value="1"/>
</dbReference>
<keyword evidence="3" id="KW-1003">Cell membrane</keyword>
<feature type="transmembrane region" description="Helical" evidence="7">
    <location>
        <begin position="247"/>
        <end position="269"/>
    </location>
</feature>
<comment type="similarity">
    <text evidence="7">Belongs to the binding-protein-dependent transport system permease family.</text>
</comment>
<evidence type="ECO:0000256" key="8">
    <source>
        <dbReference type="SAM" id="MobiDB-lite"/>
    </source>
</evidence>
<organism evidence="10 11">
    <name type="scientific">Oerskovia jenensis</name>
    <dbReference type="NCBI Taxonomy" id="162169"/>
    <lineage>
        <taxon>Bacteria</taxon>
        <taxon>Bacillati</taxon>
        <taxon>Actinomycetota</taxon>
        <taxon>Actinomycetes</taxon>
        <taxon>Micrococcales</taxon>
        <taxon>Cellulomonadaceae</taxon>
        <taxon>Oerskovia</taxon>
    </lineage>
</organism>
<keyword evidence="4 7" id="KW-0812">Transmembrane</keyword>
<comment type="caution">
    <text evidence="10">The sequence shown here is derived from an EMBL/GenBank/DDBJ whole genome shotgun (WGS) entry which is preliminary data.</text>
</comment>
<evidence type="ECO:0000313" key="10">
    <source>
        <dbReference type="EMBL" id="MBM7480585.1"/>
    </source>
</evidence>
<evidence type="ECO:0000256" key="4">
    <source>
        <dbReference type="ARBA" id="ARBA00022692"/>
    </source>
</evidence>
<dbReference type="Gene3D" id="1.10.3720.10">
    <property type="entry name" value="MetI-like"/>
    <property type="match status" value="1"/>
</dbReference>
<feature type="transmembrane region" description="Helical" evidence="7">
    <location>
        <begin position="115"/>
        <end position="136"/>
    </location>
</feature>
<evidence type="ECO:0000259" key="9">
    <source>
        <dbReference type="PROSITE" id="PS50928"/>
    </source>
</evidence>
<keyword evidence="6 7" id="KW-0472">Membrane</keyword>
<proteinExistence type="inferred from homology"/>
<feature type="transmembrane region" description="Helical" evidence="7">
    <location>
        <begin position="201"/>
        <end position="226"/>
    </location>
</feature>
<accession>A0ABS2LJI3</accession>
<protein>
    <submittedName>
        <fullName evidence="10">N,N'-diacetylchitobiose transport system permease protein</fullName>
    </submittedName>
</protein>
<dbReference type="Proteomes" id="UP000698059">
    <property type="component" value="Unassembled WGS sequence"/>
</dbReference>
<keyword evidence="11" id="KW-1185">Reference proteome</keyword>
<dbReference type="PANTHER" id="PTHR43227">
    <property type="entry name" value="BLL4140 PROTEIN"/>
    <property type="match status" value="1"/>
</dbReference>
<dbReference type="SUPFAM" id="SSF161098">
    <property type="entry name" value="MetI-like"/>
    <property type="match status" value="1"/>
</dbReference>
<dbReference type="CDD" id="cd06261">
    <property type="entry name" value="TM_PBP2"/>
    <property type="match status" value="1"/>
</dbReference>
<dbReference type="Pfam" id="PF00528">
    <property type="entry name" value="BPD_transp_1"/>
    <property type="match status" value="1"/>
</dbReference>
<evidence type="ECO:0000256" key="1">
    <source>
        <dbReference type="ARBA" id="ARBA00004651"/>
    </source>
</evidence>
<sequence>MADLHQVPGASADKLTRRAPAPVSPSTPGRSTGRRGMHGALGHKSPLRPWLLLAPALGVLGILLLWPLARVVMISLQDYGLRQIASGESNYIGFDNYAAIFGDSFLWTVVLPNTIGFAVACVVLTVVLGTAVALFLNNLGTFWRTICSTAIMVAWAVPAITGTYVWIWIFDPLNGLVSSVLDSVGLIDPATTNWFTERLSFYAIATLNVVHHGFPFVAITVLAGLLTIPKELHEAAMMDGATPWRRFWTITAPILRPVFAVVTILSTIWDFKVFTQIYLMPGGNGGNKEVFNLGVWSYIQSFAQGKYGMGSAIAVLLTLILLGITVVYMRTLFKEEEL</sequence>
<feature type="region of interest" description="Disordered" evidence="8">
    <location>
        <begin position="13"/>
        <end position="38"/>
    </location>
</feature>
<feature type="transmembrane region" description="Helical" evidence="7">
    <location>
        <begin position="148"/>
        <end position="169"/>
    </location>
</feature>
<dbReference type="RefSeq" id="WP_205308336.1">
    <property type="nucleotide sequence ID" value="NZ_BAAAVF010000001.1"/>
</dbReference>
<keyword evidence="2 7" id="KW-0813">Transport</keyword>
<name>A0ABS2LJI3_9CELL</name>
<dbReference type="EMBL" id="JAFBBO010000001">
    <property type="protein sequence ID" value="MBM7480585.1"/>
    <property type="molecule type" value="Genomic_DNA"/>
</dbReference>
<feature type="transmembrane region" description="Helical" evidence="7">
    <location>
        <begin position="307"/>
        <end position="329"/>
    </location>
</feature>
<dbReference type="PROSITE" id="PS50928">
    <property type="entry name" value="ABC_TM1"/>
    <property type="match status" value="1"/>
</dbReference>
<evidence type="ECO:0000256" key="7">
    <source>
        <dbReference type="RuleBase" id="RU363032"/>
    </source>
</evidence>
<dbReference type="InterPro" id="IPR035906">
    <property type="entry name" value="MetI-like_sf"/>
</dbReference>
<keyword evidence="5 7" id="KW-1133">Transmembrane helix</keyword>
<evidence type="ECO:0000256" key="6">
    <source>
        <dbReference type="ARBA" id="ARBA00023136"/>
    </source>
</evidence>